<dbReference type="RefSeq" id="WP_277550758.1">
    <property type="nucleotide sequence ID" value="NZ_JARAMH010000004.1"/>
</dbReference>
<protein>
    <submittedName>
        <fullName evidence="1">Uncharacterized protein</fullName>
    </submittedName>
</protein>
<reference evidence="2" key="1">
    <citation type="journal article" date="2019" name="Int. J. Syst. Evol. Microbiol.">
        <title>The Global Catalogue of Microorganisms (GCM) 10K type strain sequencing project: providing services to taxonomists for standard genome sequencing and annotation.</title>
        <authorList>
            <consortium name="The Broad Institute Genomics Platform"/>
            <consortium name="The Broad Institute Genome Sequencing Center for Infectious Disease"/>
            <person name="Wu L."/>
            <person name="Ma J."/>
        </authorList>
    </citation>
    <scope>NUCLEOTIDE SEQUENCE [LARGE SCALE GENOMIC DNA]</scope>
    <source>
        <strain evidence="2">CGMCC 4.6946</strain>
    </source>
</reference>
<evidence type="ECO:0000313" key="1">
    <source>
        <dbReference type="EMBL" id="MFC4903450.1"/>
    </source>
</evidence>
<proteinExistence type="predicted"/>
<evidence type="ECO:0000313" key="2">
    <source>
        <dbReference type="Proteomes" id="UP001595797"/>
    </source>
</evidence>
<dbReference type="EMBL" id="JBHSIW010000007">
    <property type="protein sequence ID" value="MFC4903450.1"/>
    <property type="molecule type" value="Genomic_DNA"/>
</dbReference>
<name>A0ABV9TJ61_9MICC</name>
<keyword evidence="2" id="KW-1185">Reference proteome</keyword>
<gene>
    <name evidence="1" type="ORF">ACFPCS_07705</name>
</gene>
<dbReference type="Proteomes" id="UP001595797">
    <property type="component" value="Unassembled WGS sequence"/>
</dbReference>
<sequence length="96" mass="10471">MIPNTATNLRAVYYCETPEGQEPRALPGQGRGGLLMLEVHAWDAEGYPLVISLDAGRLVRAERLPDHEAASVGLEYAGMEYLPAAMARELSEEADQ</sequence>
<accession>A0ABV9TJ61</accession>
<comment type="caution">
    <text evidence="1">The sequence shown here is derived from an EMBL/GenBank/DDBJ whole genome shotgun (WGS) entry which is preliminary data.</text>
</comment>
<organism evidence="1 2">
    <name type="scientific">Kocuria oceani</name>
    <dbReference type="NCBI Taxonomy" id="988827"/>
    <lineage>
        <taxon>Bacteria</taxon>
        <taxon>Bacillati</taxon>
        <taxon>Actinomycetota</taxon>
        <taxon>Actinomycetes</taxon>
        <taxon>Micrococcales</taxon>
        <taxon>Micrococcaceae</taxon>
        <taxon>Kocuria</taxon>
    </lineage>
</organism>